<comment type="subcellular location">
    <subcellularLocation>
        <location evidence="1">Endoplasmic reticulum membrane</location>
    </subcellularLocation>
</comment>
<dbReference type="PROSITE" id="PS50127">
    <property type="entry name" value="UBC_2"/>
    <property type="match status" value="1"/>
</dbReference>
<dbReference type="SMART" id="SM00212">
    <property type="entry name" value="UBCc"/>
    <property type="match status" value="1"/>
</dbReference>
<proteinExistence type="predicted"/>
<dbReference type="GO" id="GO:0005524">
    <property type="term" value="F:ATP binding"/>
    <property type="evidence" value="ECO:0007669"/>
    <property type="project" value="UniProtKB-KW"/>
</dbReference>
<feature type="domain" description="UBC core" evidence="15">
    <location>
        <begin position="8"/>
        <end position="158"/>
    </location>
</feature>
<gene>
    <name evidence="16" type="ORF">OXX778_LOCUS4109</name>
</gene>
<comment type="function">
    <text evidence="11">Catalyzes the covalent attachment of ubiquitin to other proteins. Seems to function in the selective degradation of misfolded membrane proteins from the endoplasmic reticulum (ERAD). In cooperation with the GATOR2 complex, catalyzes 'Lys-6'-linked ubiquitination of NPRL2.</text>
</comment>
<evidence type="ECO:0000256" key="11">
    <source>
        <dbReference type="ARBA" id="ARBA00054775"/>
    </source>
</evidence>
<dbReference type="InterPro" id="IPR000608">
    <property type="entry name" value="UBC"/>
</dbReference>
<dbReference type="SUPFAM" id="SSF54495">
    <property type="entry name" value="UBC-like"/>
    <property type="match status" value="1"/>
</dbReference>
<evidence type="ECO:0000313" key="16">
    <source>
        <dbReference type="EMBL" id="CAF0754726.1"/>
    </source>
</evidence>
<evidence type="ECO:0000256" key="9">
    <source>
        <dbReference type="ARBA" id="ARBA00022989"/>
    </source>
</evidence>
<evidence type="ECO:0000256" key="6">
    <source>
        <dbReference type="ARBA" id="ARBA00022786"/>
    </source>
</evidence>
<evidence type="ECO:0000256" key="4">
    <source>
        <dbReference type="ARBA" id="ARBA00022692"/>
    </source>
</evidence>
<dbReference type="Proteomes" id="UP000663879">
    <property type="component" value="Unassembled WGS sequence"/>
</dbReference>
<dbReference type="Gene3D" id="3.10.110.10">
    <property type="entry name" value="Ubiquitin Conjugating Enzyme"/>
    <property type="match status" value="1"/>
</dbReference>
<dbReference type="OrthoDB" id="1158011at2759"/>
<dbReference type="InterPro" id="IPR050113">
    <property type="entry name" value="Ub_conjugating_enzyme"/>
</dbReference>
<reference evidence="16" key="1">
    <citation type="submission" date="2021-02" db="EMBL/GenBank/DDBJ databases">
        <authorList>
            <person name="Nowell W R."/>
        </authorList>
    </citation>
    <scope>NUCLEOTIDE SEQUENCE</scope>
    <source>
        <strain evidence="16">Ploen Becks lab</strain>
    </source>
</reference>
<sequence length="237" mass="26877">MSRSVSATATARLKQDYVRLLKDPVPYVRAVPLPSNILVWYYVVTGPTDSPYKDGIYLGKLVFPNEYPFRPPAIYMITPNGRFKTNQKLCLSISDFHPDTWNPAWSVSSILTGLLSFMLENTPTSGSIESSNETKKRLAIESLDFNLKDTTFCELFPELAEEILDQKKKEQEEIEKQRLQNEQNSTSINTTPSSQAVNFIQRNENLGYSFISNFFVILAIGAFAFVVKYVFLNSITS</sequence>
<dbReference type="InterPro" id="IPR016135">
    <property type="entry name" value="UBQ-conjugating_enzyme/RWD"/>
</dbReference>
<accession>A0A813PRC1</accession>
<keyword evidence="9 14" id="KW-1133">Transmembrane helix</keyword>
<evidence type="ECO:0000256" key="14">
    <source>
        <dbReference type="SAM" id="Phobius"/>
    </source>
</evidence>
<feature type="coiled-coil region" evidence="13">
    <location>
        <begin position="160"/>
        <end position="189"/>
    </location>
</feature>
<dbReference type="GO" id="GO:0005789">
    <property type="term" value="C:endoplasmic reticulum membrane"/>
    <property type="evidence" value="ECO:0007669"/>
    <property type="project" value="UniProtKB-SubCell"/>
</dbReference>
<dbReference type="AlphaFoldDB" id="A0A813PRC1"/>
<evidence type="ECO:0000256" key="5">
    <source>
        <dbReference type="ARBA" id="ARBA00022741"/>
    </source>
</evidence>
<evidence type="ECO:0000256" key="3">
    <source>
        <dbReference type="ARBA" id="ARBA00022679"/>
    </source>
</evidence>
<dbReference type="EC" id="2.3.2.23" evidence="2"/>
<keyword evidence="7" id="KW-0256">Endoplasmic reticulum</keyword>
<evidence type="ECO:0000313" key="17">
    <source>
        <dbReference type="Proteomes" id="UP000663879"/>
    </source>
</evidence>
<comment type="caution">
    <text evidence="16">The sequence shown here is derived from an EMBL/GenBank/DDBJ whole genome shotgun (WGS) entry which is preliminary data.</text>
</comment>
<keyword evidence="5" id="KW-0547">Nucleotide-binding</keyword>
<keyword evidence="13" id="KW-0175">Coiled coil</keyword>
<feature type="transmembrane region" description="Helical" evidence="14">
    <location>
        <begin position="210"/>
        <end position="231"/>
    </location>
</feature>
<keyword evidence="10 14" id="KW-0472">Membrane</keyword>
<dbReference type="FunFam" id="3.10.110.10:FF:000023">
    <property type="entry name" value="Ubiquitin-conjugating enzyme E2 J2"/>
    <property type="match status" value="1"/>
</dbReference>
<dbReference type="PANTHER" id="PTHR24067">
    <property type="entry name" value="UBIQUITIN-CONJUGATING ENZYME E2"/>
    <property type="match status" value="1"/>
</dbReference>
<dbReference type="Pfam" id="PF00179">
    <property type="entry name" value="UQ_con"/>
    <property type="match status" value="1"/>
</dbReference>
<evidence type="ECO:0000256" key="13">
    <source>
        <dbReference type="SAM" id="Coils"/>
    </source>
</evidence>
<keyword evidence="8" id="KW-0067">ATP-binding</keyword>
<evidence type="ECO:0000256" key="1">
    <source>
        <dbReference type="ARBA" id="ARBA00004586"/>
    </source>
</evidence>
<evidence type="ECO:0000259" key="15">
    <source>
        <dbReference type="PROSITE" id="PS50127"/>
    </source>
</evidence>
<evidence type="ECO:0000256" key="8">
    <source>
        <dbReference type="ARBA" id="ARBA00022840"/>
    </source>
</evidence>
<keyword evidence="6" id="KW-0833">Ubl conjugation pathway</keyword>
<evidence type="ECO:0000256" key="7">
    <source>
        <dbReference type="ARBA" id="ARBA00022824"/>
    </source>
</evidence>
<keyword evidence="17" id="KW-1185">Reference proteome</keyword>
<evidence type="ECO:0000256" key="10">
    <source>
        <dbReference type="ARBA" id="ARBA00023136"/>
    </source>
</evidence>
<keyword evidence="4 14" id="KW-0812">Transmembrane</keyword>
<dbReference type="CDD" id="cd23799">
    <property type="entry name" value="UBCc_UBE2J"/>
    <property type="match status" value="1"/>
</dbReference>
<keyword evidence="3" id="KW-0808">Transferase</keyword>
<dbReference type="EMBL" id="CAJNOC010000392">
    <property type="protein sequence ID" value="CAF0754726.1"/>
    <property type="molecule type" value="Genomic_DNA"/>
</dbReference>
<organism evidence="16 17">
    <name type="scientific">Brachionus calyciflorus</name>
    <dbReference type="NCBI Taxonomy" id="104777"/>
    <lineage>
        <taxon>Eukaryota</taxon>
        <taxon>Metazoa</taxon>
        <taxon>Spiralia</taxon>
        <taxon>Gnathifera</taxon>
        <taxon>Rotifera</taxon>
        <taxon>Eurotatoria</taxon>
        <taxon>Monogononta</taxon>
        <taxon>Pseudotrocha</taxon>
        <taxon>Ploima</taxon>
        <taxon>Brachionidae</taxon>
        <taxon>Brachionus</taxon>
    </lineage>
</organism>
<name>A0A813PRC1_9BILA</name>
<dbReference type="GO" id="GO:0061631">
    <property type="term" value="F:ubiquitin conjugating enzyme activity"/>
    <property type="evidence" value="ECO:0007669"/>
    <property type="project" value="UniProtKB-EC"/>
</dbReference>
<protein>
    <recommendedName>
        <fullName evidence="12">Ubiquitin-conjugating enzyme E2 J2</fullName>
        <ecNumber evidence="2">2.3.2.23</ecNumber>
    </recommendedName>
</protein>
<evidence type="ECO:0000256" key="2">
    <source>
        <dbReference type="ARBA" id="ARBA00012486"/>
    </source>
</evidence>
<evidence type="ECO:0000256" key="12">
    <source>
        <dbReference type="ARBA" id="ARBA00073320"/>
    </source>
</evidence>